<keyword evidence="1" id="KW-0472">Membrane</keyword>
<protein>
    <submittedName>
        <fullName evidence="2">DUF817 domain-containing protein</fullName>
    </submittedName>
</protein>
<name>A0ABZ0KTS6_9BACL</name>
<feature type="transmembrane region" description="Helical" evidence="1">
    <location>
        <begin position="37"/>
        <end position="57"/>
    </location>
</feature>
<feature type="transmembrane region" description="Helical" evidence="1">
    <location>
        <begin position="92"/>
        <end position="111"/>
    </location>
</feature>
<proteinExistence type="predicted"/>
<organism evidence="2 3">
    <name type="scientific">Sporosarcina jeotgali</name>
    <dbReference type="NCBI Taxonomy" id="3020056"/>
    <lineage>
        <taxon>Bacteria</taxon>
        <taxon>Bacillati</taxon>
        <taxon>Bacillota</taxon>
        <taxon>Bacilli</taxon>
        <taxon>Bacillales</taxon>
        <taxon>Caryophanaceae</taxon>
        <taxon>Sporosarcina</taxon>
    </lineage>
</organism>
<feature type="transmembrane region" description="Helical" evidence="1">
    <location>
        <begin position="153"/>
        <end position="171"/>
    </location>
</feature>
<accession>A0ABZ0KTS6</accession>
<feature type="transmembrane region" description="Helical" evidence="1">
    <location>
        <begin position="206"/>
        <end position="228"/>
    </location>
</feature>
<evidence type="ECO:0000256" key="1">
    <source>
        <dbReference type="SAM" id="Phobius"/>
    </source>
</evidence>
<dbReference type="Proteomes" id="UP001303532">
    <property type="component" value="Chromosome"/>
</dbReference>
<dbReference type="RefSeq" id="WP_323691530.1">
    <property type="nucleotide sequence ID" value="NZ_CP116341.1"/>
</dbReference>
<feature type="transmembrane region" description="Helical" evidence="1">
    <location>
        <begin position="63"/>
        <end position="80"/>
    </location>
</feature>
<keyword evidence="1" id="KW-0812">Transmembrane</keyword>
<feature type="transmembrane region" description="Helical" evidence="1">
    <location>
        <begin position="177"/>
        <end position="194"/>
    </location>
</feature>
<evidence type="ECO:0000313" key="2">
    <source>
        <dbReference type="EMBL" id="WOV83844.1"/>
    </source>
</evidence>
<dbReference type="PIRSF" id="PIRSF009141">
    <property type="entry name" value="UCP009141"/>
    <property type="match status" value="1"/>
</dbReference>
<reference evidence="2 3" key="1">
    <citation type="submission" date="2023-01" db="EMBL/GenBank/DDBJ databases">
        <title>Sporosarcina sp. nov., isolated from Korean tranditional fermented seafood 'Jeotgal'.</title>
        <authorList>
            <person name="Yang A.-I."/>
        </authorList>
    </citation>
    <scope>NUCLEOTIDE SEQUENCE [LARGE SCALE GENOMIC DNA]</scope>
    <source>
        <strain evidence="2 3">B2O-1</strain>
    </source>
</reference>
<feature type="transmembrane region" description="Helical" evidence="1">
    <location>
        <begin position="248"/>
        <end position="265"/>
    </location>
</feature>
<feature type="transmembrane region" description="Helical" evidence="1">
    <location>
        <begin position="123"/>
        <end position="141"/>
    </location>
</feature>
<dbReference type="Pfam" id="PF05675">
    <property type="entry name" value="DUF817"/>
    <property type="match status" value="1"/>
</dbReference>
<evidence type="ECO:0000313" key="3">
    <source>
        <dbReference type="Proteomes" id="UP001303532"/>
    </source>
</evidence>
<keyword evidence="3" id="KW-1185">Reference proteome</keyword>
<dbReference type="InterPro" id="IPR008535">
    <property type="entry name" value="DUF817"/>
</dbReference>
<gene>
    <name evidence="2" type="ORF">PGH26_13315</name>
</gene>
<dbReference type="EMBL" id="CP116341">
    <property type="protein sequence ID" value="WOV83844.1"/>
    <property type="molecule type" value="Genomic_DNA"/>
</dbReference>
<keyword evidence="1" id="KW-1133">Transmembrane helix</keyword>
<sequence>MANGWREVPSLDAGYFILLKRFLTQLLYFGREQALSCIFPVVIFGSLALTQVLSLPFLPRYDWLLLIFLLMQWWMVHTGLETKDELKVITLFHLIGLALEIFKVNMGSWSYPEEGYMKILGVPLYSGFMYASVASYLCQAWRRLDVQLVKWPPFLLVVPLAAAIYLNFFVHHFWIDIRWWLSALVLVIFWRSWVTYEVNGSRYRMPITLSFTLIGFFIWVAENIATFFGAWQYPNQADTWSLVHLGKVSSWLLLVIVSFLIVATLKQIKRKRPVSKYEGRN</sequence>